<dbReference type="AlphaFoldDB" id="A0A841AE95"/>
<organism evidence="2 3">
    <name type="scientific">Brachybacterium aquaticum</name>
    <dbReference type="NCBI Taxonomy" id="1432564"/>
    <lineage>
        <taxon>Bacteria</taxon>
        <taxon>Bacillati</taxon>
        <taxon>Actinomycetota</taxon>
        <taxon>Actinomycetes</taxon>
        <taxon>Micrococcales</taxon>
        <taxon>Dermabacteraceae</taxon>
        <taxon>Brachybacterium</taxon>
    </lineage>
</organism>
<gene>
    <name evidence="2" type="ORF">HNR70_002959</name>
</gene>
<evidence type="ECO:0000256" key="1">
    <source>
        <dbReference type="SAM" id="MobiDB-lite"/>
    </source>
</evidence>
<dbReference type="Proteomes" id="UP000588158">
    <property type="component" value="Unassembled WGS sequence"/>
</dbReference>
<feature type="region of interest" description="Disordered" evidence="1">
    <location>
        <begin position="1"/>
        <end position="37"/>
    </location>
</feature>
<proteinExistence type="predicted"/>
<sequence>MTEATTSTSDGSAADRSASPHRIPALPTVGATTPVHPTPLDRAVRLAVGALGHLPEPVLRAVAGAPVVRDDQHLETEVQAGLRMLSALPEESF</sequence>
<dbReference type="RefSeq" id="WP_221421150.1">
    <property type="nucleotide sequence ID" value="NZ_JACHLZ010000001.1"/>
</dbReference>
<name>A0A841AE95_9MICO</name>
<dbReference type="EMBL" id="JACHLZ010000001">
    <property type="protein sequence ID" value="MBB5833146.1"/>
    <property type="molecule type" value="Genomic_DNA"/>
</dbReference>
<evidence type="ECO:0000313" key="3">
    <source>
        <dbReference type="Proteomes" id="UP000588158"/>
    </source>
</evidence>
<protein>
    <submittedName>
        <fullName evidence="2">Uncharacterized protein</fullName>
    </submittedName>
</protein>
<accession>A0A841AE95</accession>
<comment type="caution">
    <text evidence="2">The sequence shown here is derived from an EMBL/GenBank/DDBJ whole genome shotgun (WGS) entry which is preliminary data.</text>
</comment>
<keyword evidence="3" id="KW-1185">Reference proteome</keyword>
<feature type="compositionally biased region" description="Polar residues" evidence="1">
    <location>
        <begin position="1"/>
        <end position="11"/>
    </location>
</feature>
<reference evidence="2 3" key="1">
    <citation type="submission" date="2020-08" db="EMBL/GenBank/DDBJ databases">
        <title>Sequencing the genomes of 1000 actinobacteria strains.</title>
        <authorList>
            <person name="Klenk H.-P."/>
        </authorList>
    </citation>
    <scope>NUCLEOTIDE SEQUENCE [LARGE SCALE GENOMIC DNA]</scope>
    <source>
        <strain evidence="2 3">DSM 28796</strain>
    </source>
</reference>
<evidence type="ECO:0000313" key="2">
    <source>
        <dbReference type="EMBL" id="MBB5833146.1"/>
    </source>
</evidence>